<organism evidence="2 3">
    <name type="scientific">[Mycobacterium] burgundiense</name>
    <dbReference type="NCBI Taxonomy" id="3064286"/>
    <lineage>
        <taxon>Bacteria</taxon>
        <taxon>Bacillati</taxon>
        <taxon>Actinomycetota</taxon>
        <taxon>Actinomycetes</taxon>
        <taxon>Mycobacteriales</taxon>
        <taxon>Mycobacteriaceae</taxon>
        <taxon>Mycolicibacterium</taxon>
    </lineage>
</organism>
<evidence type="ECO:0000313" key="2">
    <source>
        <dbReference type="EMBL" id="CAJ1505391.1"/>
    </source>
</evidence>
<dbReference type="RefSeq" id="WP_308478364.1">
    <property type="nucleotide sequence ID" value="NZ_OY726397.1"/>
</dbReference>
<evidence type="ECO:0000313" key="3">
    <source>
        <dbReference type="Proteomes" id="UP001190465"/>
    </source>
</evidence>
<keyword evidence="3" id="KW-1185">Reference proteome</keyword>
<dbReference type="InterPro" id="IPR010998">
    <property type="entry name" value="Integrase_recombinase_N"/>
</dbReference>
<evidence type="ECO:0000256" key="1">
    <source>
        <dbReference type="ARBA" id="ARBA00023125"/>
    </source>
</evidence>
<protein>
    <submittedName>
        <fullName evidence="2">Recombinase</fullName>
    </submittedName>
</protein>
<dbReference type="Gene3D" id="1.10.150.130">
    <property type="match status" value="1"/>
</dbReference>
<keyword evidence="1" id="KW-0238">DNA-binding</keyword>
<accession>A0ABM9LVG1</accession>
<gene>
    <name evidence="2" type="ORF">MU0053_002924</name>
</gene>
<proteinExistence type="predicted"/>
<name>A0ABM9LVG1_9MYCO</name>
<reference evidence="2 3" key="1">
    <citation type="submission" date="2023-08" db="EMBL/GenBank/DDBJ databases">
        <authorList>
            <person name="Folkvardsen B D."/>
            <person name="Norman A."/>
        </authorList>
    </citation>
    <scope>NUCLEOTIDE SEQUENCE [LARGE SCALE GENOMIC DNA]</scope>
    <source>
        <strain evidence="2 3">Mu0053</strain>
    </source>
</reference>
<dbReference type="EMBL" id="OY726397">
    <property type="protein sequence ID" value="CAJ1505391.1"/>
    <property type="molecule type" value="Genomic_DNA"/>
</dbReference>
<dbReference type="Proteomes" id="UP001190465">
    <property type="component" value="Chromosome"/>
</dbReference>
<dbReference type="SUPFAM" id="SSF47823">
    <property type="entry name" value="lambda integrase-like, N-terminal domain"/>
    <property type="match status" value="1"/>
</dbReference>
<sequence>MTVSADARSGAVWQLFTDWCTALGHRALPAGPAVLAQFIAANPAAQGTQRRRVGVVNAVHRRCGHPEPGRAETVRQLIDARRGAKAQMRGTAAAEAISRLPETGWPTALFARRDAILLALSAAAVPLRAIAELRAGDVQADMLSDSLVITVNGETFRTPASLAQGDVSPRKVLAQWLRVRAIQHHRPSPRWLAAYLRGEPVPAVGAVPDDLALLTPIDRWGATPWLPTPLRPASVSHIVNSHLNGWARPHPAITGTPERDPISPALPEPPVPAALLDPASFTRGVAARRRAAGALDGVTDVLDDVESRADRILEDLLRLLDEPVPPLRAEV</sequence>